<sequence>MIYTITIFKSEVIKSDSLFFITIKMFSRMISSVVYAVNFTIEKSPLIDVESKILSVCIFSTLEPAIVNVMSISINDS</sequence>
<reference evidence="2" key="1">
    <citation type="journal article" date="2006" name="J. Bacteriol.">
        <title>Pathogenomic sequence analysis of Bacillus cereus and Bacillus thuringiensis isolates closely related to Bacillus anthracis.</title>
        <authorList>
            <person name="Han C.S."/>
            <person name="Xie G."/>
            <person name="Challacombe J.F."/>
            <person name="Altherr M.R."/>
            <person name="Bhotika S.S."/>
            <person name="Brown N."/>
            <person name="Bruce D."/>
            <person name="Campbell C.S."/>
            <person name="Campbell M.L."/>
            <person name="Chen J."/>
            <person name="Chertkov O."/>
            <person name="Cleland C."/>
            <person name="Dimitrijevic M."/>
            <person name="Doggett N.A."/>
            <person name="Fawcett J.J."/>
            <person name="Glavina T."/>
            <person name="Goodwin L.A."/>
            <person name="Green L.D."/>
            <person name="Hill K.K."/>
            <person name="Hitchcock P."/>
            <person name="Jackson P.J."/>
            <person name="Keim P."/>
            <person name="Kewalramani A.R."/>
            <person name="Longmire J."/>
            <person name="Lucas S."/>
            <person name="Malfatti S."/>
            <person name="McMurry K."/>
            <person name="Meincke L.J."/>
            <person name="Misra M."/>
            <person name="Moseman B.L."/>
            <person name="Mundt M."/>
            <person name="Munk A.C."/>
            <person name="Okinaka R.T."/>
            <person name="Parson-Quintana B."/>
            <person name="Reilly L.P."/>
            <person name="Richardson P."/>
            <person name="Robinson D.L."/>
            <person name="Rubin E."/>
            <person name="Saunders E."/>
            <person name="Tapia R."/>
            <person name="Tesmer J.G."/>
            <person name="Thayer N."/>
            <person name="Thompson L.S."/>
            <person name="Tice H."/>
            <person name="Ticknor L.O."/>
            <person name="Wills P.L."/>
            <person name="Brettin T.S."/>
            <person name="Gilna P."/>
        </authorList>
    </citation>
    <scope>NUCLEOTIDE SEQUENCE [LARGE SCALE GENOMIC DNA]</scope>
    <source>
        <strain evidence="2">ZK / E33L</strain>
        <plasmid evidence="2">pE33L466</plasmid>
    </source>
</reference>
<proteinExistence type="predicted"/>
<dbReference type="AlphaFoldDB" id="Q4V1N4"/>
<dbReference type="KEGG" id="bcz:pE33L466_0215"/>
<organism evidence="1 2">
    <name type="scientific">Bacillus cereus (strain ZK / E33L)</name>
    <dbReference type="NCBI Taxonomy" id="288681"/>
    <lineage>
        <taxon>Bacteria</taxon>
        <taxon>Bacillati</taxon>
        <taxon>Bacillota</taxon>
        <taxon>Bacilli</taxon>
        <taxon>Bacillales</taxon>
        <taxon>Bacillaceae</taxon>
        <taxon>Bacillus</taxon>
        <taxon>Bacillus cereus group</taxon>
    </lineage>
</organism>
<protein>
    <submittedName>
        <fullName evidence="1">Uncharacterized protein</fullName>
    </submittedName>
</protein>
<geneLocation type="plasmid" evidence="1 2">
    <name>pE33L466</name>
</geneLocation>
<dbReference type="EMBL" id="CP000040">
    <property type="protein sequence ID" value="AAY60373.1"/>
    <property type="molecule type" value="Genomic_DNA"/>
</dbReference>
<keyword evidence="1" id="KW-0614">Plasmid</keyword>
<gene>
    <name evidence="1" type="ordered locus">pE33L466_0215</name>
</gene>
<accession>Q4V1N4</accession>
<evidence type="ECO:0000313" key="2">
    <source>
        <dbReference type="Proteomes" id="UP000002612"/>
    </source>
</evidence>
<evidence type="ECO:0000313" key="1">
    <source>
        <dbReference type="EMBL" id="AAY60373.1"/>
    </source>
</evidence>
<name>Q4V1N4_BACCZ</name>
<dbReference type="Proteomes" id="UP000002612">
    <property type="component" value="Plasmid pE33L466"/>
</dbReference>